<dbReference type="PANTHER" id="PTHR38599">
    <property type="entry name" value="CUPIN DOMAIN PROTEIN (AFU_ORTHOLOGUE AFUA_3G13620)"/>
    <property type="match status" value="1"/>
</dbReference>
<dbReference type="Pfam" id="PF07883">
    <property type="entry name" value="Cupin_2"/>
    <property type="match status" value="1"/>
</dbReference>
<dbReference type="SUPFAM" id="SSF51182">
    <property type="entry name" value="RmlC-like cupins"/>
    <property type="match status" value="1"/>
</dbReference>
<protein>
    <submittedName>
        <fullName evidence="4">Cupin domain-containing protein</fullName>
    </submittedName>
</protein>
<evidence type="ECO:0000313" key="4">
    <source>
        <dbReference type="EMBL" id="WSE32083.1"/>
    </source>
</evidence>
<feature type="chain" id="PRO_5047117412" evidence="2">
    <location>
        <begin position="22"/>
        <end position="167"/>
    </location>
</feature>
<evidence type="ECO:0000259" key="3">
    <source>
        <dbReference type="Pfam" id="PF07883"/>
    </source>
</evidence>
<proteinExistence type="predicted"/>
<dbReference type="Gene3D" id="2.60.120.10">
    <property type="entry name" value="Jelly Rolls"/>
    <property type="match status" value="1"/>
</dbReference>
<dbReference type="InterPro" id="IPR013096">
    <property type="entry name" value="Cupin_2"/>
</dbReference>
<dbReference type="RefSeq" id="WP_326834891.1">
    <property type="nucleotide sequence ID" value="NZ_CP142149.1"/>
</dbReference>
<reference evidence="4 5" key="1">
    <citation type="journal article" date="2015" name="Int. J. Syst. Evol. Microbiol.">
        <title>Amycolatopsis rhabdoformis sp. nov., an actinomycete isolated from a tropical forest soil.</title>
        <authorList>
            <person name="Souza W.R."/>
            <person name="Silva R.E."/>
            <person name="Goodfellow M."/>
            <person name="Busarakam K."/>
            <person name="Figueiro F.S."/>
            <person name="Ferreira D."/>
            <person name="Rodrigues-Filho E."/>
            <person name="Moraes L.A.B."/>
            <person name="Zucchi T.D."/>
        </authorList>
    </citation>
    <scope>NUCLEOTIDE SEQUENCE [LARGE SCALE GENOMIC DNA]</scope>
    <source>
        <strain evidence="4 5">NCIMB 14900</strain>
    </source>
</reference>
<feature type="domain" description="Cupin type-2" evidence="3">
    <location>
        <begin position="81"/>
        <end position="152"/>
    </location>
</feature>
<dbReference type="PANTHER" id="PTHR38599:SF1">
    <property type="entry name" value="CUPIN DOMAIN PROTEIN (AFU_ORTHOLOGUE AFUA_3G13620)"/>
    <property type="match status" value="1"/>
</dbReference>
<dbReference type="EMBL" id="CP142149">
    <property type="protein sequence ID" value="WSE32083.1"/>
    <property type="molecule type" value="Genomic_DNA"/>
</dbReference>
<dbReference type="PROSITE" id="PS51257">
    <property type="entry name" value="PROKAR_LIPOPROTEIN"/>
    <property type="match status" value="1"/>
</dbReference>
<name>A0ABZ1ID56_9PSEU</name>
<feature type="signal peptide" evidence="2">
    <location>
        <begin position="1"/>
        <end position="21"/>
    </location>
</feature>
<dbReference type="InterPro" id="IPR014710">
    <property type="entry name" value="RmlC-like_jellyroll"/>
</dbReference>
<evidence type="ECO:0000256" key="2">
    <source>
        <dbReference type="SAM" id="SignalP"/>
    </source>
</evidence>
<gene>
    <name evidence="4" type="ORF">VSH64_08180</name>
</gene>
<evidence type="ECO:0000313" key="5">
    <source>
        <dbReference type="Proteomes" id="UP001330812"/>
    </source>
</evidence>
<keyword evidence="2" id="KW-0732">Signal</keyword>
<evidence type="ECO:0000256" key="1">
    <source>
        <dbReference type="SAM" id="MobiDB-lite"/>
    </source>
</evidence>
<accession>A0ABZ1ID56</accession>
<dbReference type="CDD" id="cd02234">
    <property type="entry name" value="cupin_BLR7677-like"/>
    <property type="match status" value="1"/>
</dbReference>
<dbReference type="InterPro" id="IPR011051">
    <property type="entry name" value="RmlC_Cupin_sf"/>
</dbReference>
<dbReference type="Proteomes" id="UP001330812">
    <property type="component" value="Chromosome"/>
</dbReference>
<feature type="region of interest" description="Disordered" evidence="1">
    <location>
        <begin position="23"/>
        <end position="65"/>
    </location>
</feature>
<keyword evidence="5" id="KW-1185">Reference proteome</keyword>
<sequence length="167" mass="17281">MKHPRITGAVLAVVTLAAATACGSSDEPAAAPAPTSAPMSMSMPMSSAAGAAPMDHPTDKLTPLLQQPLPDVPGKTFTSAVVDFAPGAKGVPHRHGQAFIYAYVLEGTLRSQLEGQPVTTYHQGQGWLEPPGSHHVLAENTSTTQPAKLLTITVSNTGDALKTDDPH</sequence>
<organism evidence="4 5">
    <name type="scientific">Amycolatopsis rhabdoformis</name>
    <dbReference type="NCBI Taxonomy" id="1448059"/>
    <lineage>
        <taxon>Bacteria</taxon>
        <taxon>Bacillati</taxon>
        <taxon>Actinomycetota</taxon>
        <taxon>Actinomycetes</taxon>
        <taxon>Pseudonocardiales</taxon>
        <taxon>Pseudonocardiaceae</taxon>
        <taxon>Amycolatopsis</taxon>
    </lineage>
</organism>
<feature type="compositionally biased region" description="Low complexity" evidence="1">
    <location>
        <begin position="28"/>
        <end position="54"/>
    </location>
</feature>